<comment type="caution">
    <text evidence="1">The sequence shown here is derived from an EMBL/GenBank/DDBJ whole genome shotgun (WGS) entry which is preliminary data.</text>
</comment>
<keyword evidence="2" id="KW-1185">Reference proteome</keyword>
<evidence type="ECO:0000313" key="1">
    <source>
        <dbReference type="EMBL" id="KAG6625053.1"/>
    </source>
</evidence>
<protein>
    <submittedName>
        <fullName evidence="1">Uncharacterized protein</fullName>
    </submittedName>
</protein>
<organism evidence="1 2">
    <name type="scientific">Carya illinoinensis</name>
    <name type="common">Pecan</name>
    <dbReference type="NCBI Taxonomy" id="32201"/>
    <lineage>
        <taxon>Eukaryota</taxon>
        <taxon>Viridiplantae</taxon>
        <taxon>Streptophyta</taxon>
        <taxon>Embryophyta</taxon>
        <taxon>Tracheophyta</taxon>
        <taxon>Spermatophyta</taxon>
        <taxon>Magnoliopsida</taxon>
        <taxon>eudicotyledons</taxon>
        <taxon>Gunneridae</taxon>
        <taxon>Pentapetalae</taxon>
        <taxon>rosids</taxon>
        <taxon>fabids</taxon>
        <taxon>Fagales</taxon>
        <taxon>Juglandaceae</taxon>
        <taxon>Carya</taxon>
    </lineage>
</organism>
<gene>
    <name evidence="1" type="ORF">CIPAW_16G069000</name>
</gene>
<accession>A0A8T1N8H9</accession>
<dbReference type="EMBL" id="CM031824">
    <property type="protein sequence ID" value="KAG6625053.1"/>
    <property type="molecule type" value="Genomic_DNA"/>
</dbReference>
<sequence>MPISQTILEGTQKERALPPPLFSLEKGVESNHNFNQDGIQSRSILFEKGRKTFKVLRSNKDLDILKIKNDTMLGISNNW</sequence>
<reference evidence="1" key="1">
    <citation type="submission" date="2020-12" db="EMBL/GenBank/DDBJ databases">
        <title>WGS assembly of Carya illinoinensis cv. Pawnee.</title>
        <authorList>
            <person name="Platts A."/>
            <person name="Shu S."/>
            <person name="Wright S."/>
            <person name="Barry K."/>
            <person name="Edger P."/>
            <person name="Pires J.C."/>
            <person name="Schmutz J."/>
        </authorList>
    </citation>
    <scope>NUCLEOTIDE SEQUENCE</scope>
    <source>
        <tissue evidence="1">Leaf</tissue>
    </source>
</reference>
<proteinExistence type="predicted"/>
<dbReference type="AlphaFoldDB" id="A0A8T1N8H9"/>
<dbReference type="EMBL" id="CM031824">
    <property type="protein sequence ID" value="KAG6625054.1"/>
    <property type="molecule type" value="Genomic_DNA"/>
</dbReference>
<name>A0A8T1N8H9_CARIL</name>
<evidence type="ECO:0000313" key="2">
    <source>
        <dbReference type="Proteomes" id="UP000811609"/>
    </source>
</evidence>
<dbReference type="Proteomes" id="UP000811609">
    <property type="component" value="Chromosome 16"/>
</dbReference>